<feature type="binding site" evidence="8">
    <location>
        <position position="265"/>
    </location>
    <ligand>
        <name>Mn(2+)</name>
        <dbReference type="ChEBI" id="CHEBI:29035"/>
        <label>2</label>
    </ligand>
</feature>
<feature type="binding site" evidence="8">
    <location>
        <position position="347"/>
    </location>
    <ligand>
        <name>Mn(2+)</name>
        <dbReference type="ChEBI" id="CHEBI:29035"/>
        <label>1</label>
    </ligand>
</feature>
<evidence type="ECO:0000313" key="10">
    <source>
        <dbReference type="EMBL" id="TCT19065.1"/>
    </source>
</evidence>
<dbReference type="InterPro" id="IPR023042">
    <property type="entry name" value="Peptidase_M17_leu_NH2_pept"/>
</dbReference>
<sequence length="497" mass="55147">MFTIQPLSQWDIPDESLIVGMFKGNRKQQTFYSKLNEQMDNMLEHYVQEGDIRDDAQKVTVIHTLNQINPKRLYIVGLGHRKQLDLQTLRKVFGTVFKKIQEDERESVSIVLESFVPDHLSEKVAAEVLAEAKQMATYIFPHYKTGNEQSKKRIDRIRVLVSEDERDIQNAITVGQAFGIGANTARQLVHMPGNLLNATELANFSRKLAEKYGFDIEILEKEDMERLGMGALLAVNQGSVEPPKMIVLKYQGKEKWEDVIGLVGKGITFDTGGYSLKTKDGIVGMKTDMGGAASVLGAMETMGILKPRNNVVAVIPATDNMISGSAFKPDDVVTSFSGKTIEVRNTDAEGRLALADAIVYARHHRAERIIDVATLTGGVVVALGDWVTGAMTNNIELYEKIEEASRYTGEPIWQLPYFDVYRDQVRKSEIADLNNSPGRKAHPIMGGAFLGEFAEQTPWVHLDIAGTAVSDQPHELGPKGPTGVMARTLAKFVIEEK</sequence>
<proteinExistence type="inferred from homology"/>
<dbReference type="Gene3D" id="3.40.220.10">
    <property type="entry name" value="Leucine Aminopeptidase, subunit E, domain 1"/>
    <property type="match status" value="1"/>
</dbReference>
<feature type="active site" evidence="8">
    <location>
        <position position="277"/>
    </location>
</feature>
<dbReference type="GO" id="GO:0005737">
    <property type="term" value="C:cytoplasm"/>
    <property type="evidence" value="ECO:0007669"/>
    <property type="project" value="UniProtKB-SubCell"/>
</dbReference>
<feature type="binding site" evidence="8">
    <location>
        <position position="349"/>
    </location>
    <ligand>
        <name>Mn(2+)</name>
        <dbReference type="ChEBI" id="CHEBI:29035"/>
        <label>2</label>
    </ligand>
</feature>
<comment type="subcellular location">
    <subcellularLocation>
        <location evidence="8">Cytoplasm</location>
    </subcellularLocation>
</comment>
<reference evidence="10 11" key="1">
    <citation type="submission" date="2019-03" db="EMBL/GenBank/DDBJ databases">
        <title>Genomic Encyclopedia of Type Strains, Phase IV (KMG-IV): sequencing the most valuable type-strain genomes for metagenomic binning, comparative biology and taxonomic classification.</title>
        <authorList>
            <person name="Goeker M."/>
        </authorList>
    </citation>
    <scope>NUCLEOTIDE SEQUENCE [LARGE SCALE GENOMIC DNA]</scope>
    <source>
        <strain evidence="10 11">DSM 25894</strain>
    </source>
</reference>
<gene>
    <name evidence="8" type="primary">pepA</name>
    <name evidence="10" type="ORF">EDD68_11912</name>
</gene>
<comment type="similarity">
    <text evidence="3 8">Belongs to the peptidase M17 family.</text>
</comment>
<dbReference type="NCBIfam" id="NF002073">
    <property type="entry name" value="PRK00913.1-2"/>
    <property type="match status" value="1"/>
</dbReference>
<evidence type="ECO:0000256" key="5">
    <source>
        <dbReference type="ARBA" id="ARBA00022670"/>
    </source>
</evidence>
<comment type="caution">
    <text evidence="10">The sequence shown here is derived from an EMBL/GenBank/DDBJ whole genome shotgun (WGS) entry which is preliminary data.</text>
</comment>
<dbReference type="SUPFAM" id="SSF53187">
    <property type="entry name" value="Zn-dependent exopeptidases"/>
    <property type="match status" value="1"/>
</dbReference>
<dbReference type="InterPro" id="IPR011356">
    <property type="entry name" value="Leucine_aapep/pepB"/>
</dbReference>
<dbReference type="CDD" id="cd00433">
    <property type="entry name" value="Peptidase_M17"/>
    <property type="match status" value="1"/>
</dbReference>
<dbReference type="Proteomes" id="UP000294650">
    <property type="component" value="Unassembled WGS sequence"/>
</dbReference>
<dbReference type="EC" id="3.4.11.10" evidence="8"/>
<feature type="active site" evidence="8">
    <location>
        <position position="351"/>
    </location>
</feature>
<organism evidence="10 11">
    <name type="scientific">Melghiribacillus thermohalophilus</name>
    <dbReference type="NCBI Taxonomy" id="1324956"/>
    <lineage>
        <taxon>Bacteria</taxon>
        <taxon>Bacillati</taxon>
        <taxon>Bacillota</taxon>
        <taxon>Bacilli</taxon>
        <taxon>Bacillales</taxon>
        <taxon>Bacillaceae</taxon>
        <taxon>Melghiribacillus</taxon>
    </lineage>
</organism>
<evidence type="ECO:0000259" key="9">
    <source>
        <dbReference type="PROSITE" id="PS00631"/>
    </source>
</evidence>
<evidence type="ECO:0000256" key="4">
    <source>
        <dbReference type="ARBA" id="ARBA00022438"/>
    </source>
</evidence>
<dbReference type="GO" id="GO:0030145">
    <property type="term" value="F:manganese ion binding"/>
    <property type="evidence" value="ECO:0007669"/>
    <property type="project" value="UniProtKB-UniRule"/>
</dbReference>
<dbReference type="RefSeq" id="WP_132372506.1">
    <property type="nucleotide sequence ID" value="NZ_SMAN01000019.1"/>
</dbReference>
<dbReference type="PROSITE" id="PS00631">
    <property type="entry name" value="CYTOSOL_AP"/>
    <property type="match status" value="1"/>
</dbReference>
<dbReference type="Gene3D" id="3.40.630.10">
    <property type="entry name" value="Zn peptidases"/>
    <property type="match status" value="1"/>
</dbReference>
<keyword evidence="8" id="KW-0963">Cytoplasm</keyword>
<evidence type="ECO:0000313" key="11">
    <source>
        <dbReference type="Proteomes" id="UP000294650"/>
    </source>
</evidence>
<keyword evidence="11" id="KW-1185">Reference proteome</keyword>
<evidence type="ECO:0000256" key="6">
    <source>
        <dbReference type="ARBA" id="ARBA00022801"/>
    </source>
</evidence>
<name>A0A4R3MSV8_9BACI</name>
<dbReference type="PANTHER" id="PTHR11963">
    <property type="entry name" value="LEUCINE AMINOPEPTIDASE-RELATED"/>
    <property type="match status" value="1"/>
</dbReference>
<feature type="domain" description="Cytosol aminopeptidase" evidence="9">
    <location>
        <begin position="345"/>
        <end position="352"/>
    </location>
</feature>
<dbReference type="GO" id="GO:0006508">
    <property type="term" value="P:proteolysis"/>
    <property type="evidence" value="ECO:0007669"/>
    <property type="project" value="UniProtKB-KW"/>
</dbReference>
<comment type="catalytic activity">
    <reaction evidence="2 8">
        <text>Release of an N-terminal amino acid, preferentially leucine, but not glutamic or aspartic acids.</text>
        <dbReference type="EC" id="3.4.11.10"/>
    </reaction>
</comment>
<evidence type="ECO:0000256" key="3">
    <source>
        <dbReference type="ARBA" id="ARBA00009528"/>
    </source>
</evidence>
<keyword evidence="5 8" id="KW-0645">Protease</keyword>
<dbReference type="Pfam" id="PF00883">
    <property type="entry name" value="Peptidase_M17"/>
    <property type="match status" value="1"/>
</dbReference>
<feature type="binding site" evidence="8">
    <location>
        <position position="288"/>
    </location>
    <ligand>
        <name>Mn(2+)</name>
        <dbReference type="ChEBI" id="CHEBI:29035"/>
        <label>2</label>
    </ligand>
</feature>
<feature type="binding site" evidence="8">
    <location>
        <position position="270"/>
    </location>
    <ligand>
        <name>Mn(2+)</name>
        <dbReference type="ChEBI" id="CHEBI:29035"/>
        <label>2</label>
    </ligand>
</feature>
<protein>
    <recommendedName>
        <fullName evidence="8">Probable cytosol aminopeptidase</fullName>
        <ecNumber evidence="8">3.4.11.1</ecNumber>
    </recommendedName>
    <alternativeName>
        <fullName evidence="8">Leucine aminopeptidase</fullName>
        <shortName evidence="8">LAP</shortName>
        <ecNumber evidence="8">3.4.11.10</ecNumber>
    </alternativeName>
    <alternativeName>
        <fullName evidence="8">Leucyl aminopeptidase</fullName>
    </alternativeName>
</protein>
<dbReference type="GO" id="GO:0070006">
    <property type="term" value="F:metalloaminopeptidase activity"/>
    <property type="evidence" value="ECO:0007669"/>
    <property type="project" value="InterPro"/>
</dbReference>
<dbReference type="EC" id="3.4.11.1" evidence="8"/>
<dbReference type="NCBIfam" id="NF002074">
    <property type="entry name" value="PRK00913.1-4"/>
    <property type="match status" value="1"/>
</dbReference>
<evidence type="ECO:0000256" key="1">
    <source>
        <dbReference type="ARBA" id="ARBA00000135"/>
    </source>
</evidence>
<dbReference type="InterPro" id="IPR000819">
    <property type="entry name" value="Peptidase_M17_C"/>
</dbReference>
<feature type="binding site" evidence="8">
    <location>
        <position position="349"/>
    </location>
    <ligand>
        <name>Mn(2+)</name>
        <dbReference type="ChEBI" id="CHEBI:29035"/>
        <label>1</label>
    </ligand>
</feature>
<dbReference type="AlphaFoldDB" id="A0A4R3MSV8"/>
<dbReference type="EMBL" id="SMAN01000019">
    <property type="protein sequence ID" value="TCT19065.1"/>
    <property type="molecule type" value="Genomic_DNA"/>
</dbReference>
<accession>A0A4R3MSV8</accession>
<dbReference type="PRINTS" id="PR00481">
    <property type="entry name" value="LAMNOPPTDASE"/>
</dbReference>
<keyword evidence="6 8" id="KW-0378">Hydrolase</keyword>
<keyword evidence="8" id="KW-0464">Manganese</keyword>
<comment type="catalytic activity">
    <reaction evidence="1 8">
        <text>Release of an N-terminal amino acid, Xaa-|-Yaa-, in which Xaa is preferably Leu, but may be other amino acids including Pro although not Arg or Lys, and Yaa may be Pro. Amino acid amides and methyl esters are also readily hydrolyzed, but rates on arylamides are exceedingly low.</text>
        <dbReference type="EC" id="3.4.11.1"/>
    </reaction>
</comment>
<evidence type="ECO:0000256" key="8">
    <source>
        <dbReference type="HAMAP-Rule" id="MF_00181"/>
    </source>
</evidence>
<dbReference type="SUPFAM" id="SSF52949">
    <property type="entry name" value="Macro domain-like"/>
    <property type="match status" value="1"/>
</dbReference>
<dbReference type="NCBIfam" id="NF002083">
    <property type="entry name" value="PRK00913.3-5"/>
    <property type="match status" value="1"/>
</dbReference>
<dbReference type="InterPro" id="IPR008283">
    <property type="entry name" value="Peptidase_M17_N"/>
</dbReference>
<dbReference type="Pfam" id="PF02789">
    <property type="entry name" value="Peptidase_M17_N"/>
    <property type="match status" value="1"/>
</dbReference>
<evidence type="ECO:0000256" key="2">
    <source>
        <dbReference type="ARBA" id="ARBA00000967"/>
    </source>
</evidence>
<feature type="binding site" evidence="8">
    <location>
        <position position="270"/>
    </location>
    <ligand>
        <name>Mn(2+)</name>
        <dbReference type="ChEBI" id="CHEBI:29035"/>
        <label>1</label>
    </ligand>
</feature>
<comment type="function">
    <text evidence="7 8">Presumably involved in the processing and regular turnover of intracellular proteins. Catalyzes the removal of unsubstituted N-terminal amino acids from various peptides.</text>
</comment>
<comment type="cofactor">
    <cofactor evidence="8">
        <name>Mn(2+)</name>
        <dbReference type="ChEBI" id="CHEBI:29035"/>
    </cofactor>
    <text evidence="8">Binds 2 manganese ions per subunit.</text>
</comment>
<evidence type="ECO:0000256" key="7">
    <source>
        <dbReference type="ARBA" id="ARBA00049972"/>
    </source>
</evidence>
<keyword evidence="4 8" id="KW-0031">Aminopeptidase</keyword>
<keyword evidence="8" id="KW-0479">Metal-binding</keyword>
<dbReference type="OrthoDB" id="9809354at2"/>
<dbReference type="HAMAP" id="MF_00181">
    <property type="entry name" value="Cytosol_peptidase_M17"/>
    <property type="match status" value="1"/>
</dbReference>
<dbReference type="InterPro" id="IPR043472">
    <property type="entry name" value="Macro_dom-like"/>
</dbReference>
<dbReference type="PANTHER" id="PTHR11963:SF23">
    <property type="entry name" value="CYTOSOL AMINOPEPTIDASE"/>
    <property type="match status" value="1"/>
</dbReference>